<evidence type="ECO:0000256" key="1">
    <source>
        <dbReference type="SAM" id="MobiDB-lite"/>
    </source>
</evidence>
<feature type="compositionally biased region" description="Low complexity" evidence="1">
    <location>
        <begin position="49"/>
        <end position="59"/>
    </location>
</feature>
<organism evidence="2 3">
    <name type="scientific">Oryza sativa subsp. indica</name>
    <name type="common">Rice</name>
    <dbReference type="NCBI Taxonomy" id="39946"/>
    <lineage>
        <taxon>Eukaryota</taxon>
        <taxon>Viridiplantae</taxon>
        <taxon>Streptophyta</taxon>
        <taxon>Embryophyta</taxon>
        <taxon>Tracheophyta</taxon>
        <taxon>Spermatophyta</taxon>
        <taxon>Magnoliopsida</taxon>
        <taxon>Liliopsida</taxon>
        <taxon>Poales</taxon>
        <taxon>Poaceae</taxon>
        <taxon>BOP clade</taxon>
        <taxon>Oryzoideae</taxon>
        <taxon>Oryzeae</taxon>
        <taxon>Oryzinae</taxon>
        <taxon>Oryza</taxon>
        <taxon>Oryza sativa</taxon>
    </lineage>
</organism>
<reference evidence="2 3" key="1">
    <citation type="journal article" date="2005" name="PLoS Biol.">
        <title>The genomes of Oryza sativa: a history of duplications.</title>
        <authorList>
            <person name="Yu J."/>
            <person name="Wang J."/>
            <person name="Lin W."/>
            <person name="Li S."/>
            <person name="Li H."/>
            <person name="Zhou J."/>
            <person name="Ni P."/>
            <person name="Dong W."/>
            <person name="Hu S."/>
            <person name="Zeng C."/>
            <person name="Zhang J."/>
            <person name="Zhang Y."/>
            <person name="Li R."/>
            <person name="Xu Z."/>
            <person name="Li S."/>
            <person name="Li X."/>
            <person name="Zheng H."/>
            <person name="Cong L."/>
            <person name="Lin L."/>
            <person name="Yin J."/>
            <person name="Geng J."/>
            <person name="Li G."/>
            <person name="Shi J."/>
            <person name="Liu J."/>
            <person name="Lv H."/>
            <person name="Li J."/>
            <person name="Wang J."/>
            <person name="Deng Y."/>
            <person name="Ran L."/>
            <person name="Shi X."/>
            <person name="Wang X."/>
            <person name="Wu Q."/>
            <person name="Li C."/>
            <person name="Ren X."/>
            <person name="Wang J."/>
            <person name="Wang X."/>
            <person name="Li D."/>
            <person name="Liu D."/>
            <person name="Zhang X."/>
            <person name="Ji Z."/>
            <person name="Zhao W."/>
            <person name="Sun Y."/>
            <person name="Zhang Z."/>
            <person name="Bao J."/>
            <person name="Han Y."/>
            <person name="Dong L."/>
            <person name="Ji J."/>
            <person name="Chen P."/>
            <person name="Wu S."/>
            <person name="Liu J."/>
            <person name="Xiao Y."/>
            <person name="Bu D."/>
            <person name="Tan J."/>
            <person name="Yang L."/>
            <person name="Ye C."/>
            <person name="Zhang J."/>
            <person name="Xu J."/>
            <person name="Zhou Y."/>
            <person name="Yu Y."/>
            <person name="Zhang B."/>
            <person name="Zhuang S."/>
            <person name="Wei H."/>
            <person name="Liu B."/>
            <person name="Lei M."/>
            <person name="Yu H."/>
            <person name="Li Y."/>
            <person name="Xu H."/>
            <person name="Wei S."/>
            <person name="He X."/>
            <person name="Fang L."/>
            <person name="Zhang Z."/>
            <person name="Zhang Y."/>
            <person name="Huang X."/>
            <person name="Su Z."/>
            <person name="Tong W."/>
            <person name="Li J."/>
            <person name="Tong Z."/>
            <person name="Li S."/>
            <person name="Ye J."/>
            <person name="Wang L."/>
            <person name="Fang L."/>
            <person name="Lei T."/>
            <person name="Chen C."/>
            <person name="Chen H."/>
            <person name="Xu Z."/>
            <person name="Li H."/>
            <person name="Huang H."/>
            <person name="Zhang F."/>
            <person name="Xu H."/>
            <person name="Li N."/>
            <person name="Zhao C."/>
            <person name="Li S."/>
            <person name="Dong L."/>
            <person name="Huang Y."/>
            <person name="Li L."/>
            <person name="Xi Y."/>
            <person name="Qi Q."/>
            <person name="Li W."/>
            <person name="Zhang B."/>
            <person name="Hu W."/>
            <person name="Zhang Y."/>
            <person name="Tian X."/>
            <person name="Jiao Y."/>
            <person name="Liang X."/>
            <person name="Jin J."/>
            <person name="Gao L."/>
            <person name="Zheng W."/>
            <person name="Hao B."/>
            <person name="Liu S."/>
            <person name="Wang W."/>
            <person name="Yuan L."/>
            <person name="Cao M."/>
            <person name="McDermott J."/>
            <person name="Samudrala R."/>
            <person name="Wang J."/>
            <person name="Wong G.K."/>
            <person name="Yang H."/>
        </authorList>
    </citation>
    <scope>NUCLEOTIDE SEQUENCE [LARGE SCALE GENOMIC DNA]</scope>
    <source>
        <strain evidence="3">cv. 93-11</strain>
    </source>
</reference>
<dbReference type="EMBL" id="CM000136">
    <property type="protein sequence ID" value="EEC68025.1"/>
    <property type="molecule type" value="Genomic_DNA"/>
</dbReference>
<keyword evidence="3" id="KW-1185">Reference proteome</keyword>
<dbReference type="Gramene" id="BGIOSGA035138-TA">
    <property type="protein sequence ID" value="BGIOSGA035138-PA"/>
    <property type="gene ID" value="BGIOSGA035138"/>
</dbReference>
<sequence>MESTAGGGDKGIVGETIAHPKPTGGDRFVQPSATPAAMVLAGEEGRQGSKSTNQSNSSMSEKDVVGNPNLHSGPEVFTEGVIDEEDDDAVEVVLEEDEIAKAVDAHDDFEGQEKSRDIYTDEQLAQQAQGMMVDSQVGMKGGTSGGVLGKHGFSVSHCDQSGSDSHSAQSLGMIPAIANLHQQASFGDVSLEDRGNLIKENVQALSAAQSSGQVQQAIQLFQQPSSV</sequence>
<feature type="region of interest" description="Disordered" evidence="1">
    <location>
        <begin position="1"/>
        <end position="83"/>
    </location>
</feature>
<feature type="compositionally biased region" description="Gly residues" evidence="1">
    <location>
        <begin position="1"/>
        <end position="11"/>
    </location>
</feature>
<dbReference type="AlphaFoldDB" id="B8BK39"/>
<name>B8BK39_ORYSI</name>
<accession>B8BK39</accession>
<proteinExistence type="predicted"/>
<dbReference type="HOGENOM" id="CLU_1221398_0_0_1"/>
<gene>
    <name evidence="2" type="ORF">OsI_35836</name>
</gene>
<protein>
    <submittedName>
        <fullName evidence="2">Uncharacterized protein</fullName>
    </submittedName>
</protein>
<dbReference type="Proteomes" id="UP000007015">
    <property type="component" value="Chromosome 11"/>
</dbReference>
<evidence type="ECO:0000313" key="2">
    <source>
        <dbReference type="EMBL" id="EEC68025.1"/>
    </source>
</evidence>
<evidence type="ECO:0000313" key="3">
    <source>
        <dbReference type="Proteomes" id="UP000007015"/>
    </source>
</evidence>